<dbReference type="EMBL" id="CAKOGL010000008">
    <property type="protein sequence ID" value="CAH2089414.1"/>
    <property type="molecule type" value="Genomic_DNA"/>
</dbReference>
<dbReference type="PANTHER" id="PTHR14725:SF0">
    <property type="entry name" value="RIBOSOME-BINDING FACTOR A, MITOCHONDRIAL-RELATED"/>
    <property type="match status" value="1"/>
</dbReference>
<dbReference type="GO" id="GO:0006364">
    <property type="term" value="P:rRNA processing"/>
    <property type="evidence" value="ECO:0007669"/>
    <property type="project" value="InterPro"/>
</dbReference>
<organism evidence="2 3">
    <name type="scientific">Euphydryas editha</name>
    <name type="common">Edith's checkerspot</name>
    <dbReference type="NCBI Taxonomy" id="104508"/>
    <lineage>
        <taxon>Eukaryota</taxon>
        <taxon>Metazoa</taxon>
        <taxon>Ecdysozoa</taxon>
        <taxon>Arthropoda</taxon>
        <taxon>Hexapoda</taxon>
        <taxon>Insecta</taxon>
        <taxon>Pterygota</taxon>
        <taxon>Neoptera</taxon>
        <taxon>Endopterygota</taxon>
        <taxon>Lepidoptera</taxon>
        <taxon>Glossata</taxon>
        <taxon>Ditrysia</taxon>
        <taxon>Papilionoidea</taxon>
        <taxon>Nymphalidae</taxon>
        <taxon>Nymphalinae</taxon>
        <taxon>Euphydryas</taxon>
    </lineage>
</organism>
<comment type="caution">
    <text evidence="2">The sequence shown here is derived from an EMBL/GenBank/DDBJ whole genome shotgun (WGS) entry which is preliminary data.</text>
</comment>
<feature type="region of interest" description="Disordered" evidence="1">
    <location>
        <begin position="298"/>
        <end position="343"/>
    </location>
</feature>
<feature type="compositionally biased region" description="Basic and acidic residues" evidence="1">
    <location>
        <begin position="333"/>
        <end position="343"/>
    </location>
</feature>
<gene>
    <name evidence="2" type="ORF">EEDITHA_LOCUS5469</name>
</gene>
<dbReference type="AlphaFoldDB" id="A0AAU9TRT4"/>
<dbReference type="InterPro" id="IPR000238">
    <property type="entry name" value="RbfA"/>
</dbReference>
<evidence type="ECO:0000313" key="3">
    <source>
        <dbReference type="Proteomes" id="UP001153954"/>
    </source>
</evidence>
<name>A0AAU9TRT4_EUPED</name>
<dbReference type="SUPFAM" id="SSF89919">
    <property type="entry name" value="Ribosome-binding factor A, RbfA"/>
    <property type="match status" value="1"/>
</dbReference>
<dbReference type="InterPro" id="IPR039212">
    <property type="entry name" value="RBFA_mitochondrial"/>
</dbReference>
<evidence type="ECO:0008006" key="4">
    <source>
        <dbReference type="Google" id="ProtNLM"/>
    </source>
</evidence>
<sequence>MLRRFYHCSCVLNNKKQGIKLCRMLNPKSKKQWYPGRPVEDVGLPSIKSLTKVKYEPGKQGVRRVAMLNKLFMKSITDLMSTGTVSMKVVGHGIEISKVNITPDFKTVKVSWVCKGNSSDEETENLLNSIAGPLRHELSTLRVMGEVPYIIFVKDKQEAKLVDLDRRLFVADYGEDYTPTEIGHLLKTDFTLHTQLSPEMKAKIKQLEEEQPIIEEPIPEMTHNVFGLDHAKIMNRLMAVRKKTKDAWSSLQDESPVISYRAMNTTNSSEVVDVGKQKKDLAEFLLKRQILQNKIHKRMREDRDSVDVMTTEPEVKEEQPYEDDYEEDDPFLYDEKYDSKNML</sequence>
<evidence type="ECO:0000256" key="1">
    <source>
        <dbReference type="SAM" id="MobiDB-lite"/>
    </source>
</evidence>
<evidence type="ECO:0000313" key="2">
    <source>
        <dbReference type="EMBL" id="CAH2089414.1"/>
    </source>
</evidence>
<dbReference type="InterPro" id="IPR015946">
    <property type="entry name" value="KH_dom-like_a/b"/>
</dbReference>
<dbReference type="Pfam" id="PF02033">
    <property type="entry name" value="RBFA"/>
    <property type="match status" value="1"/>
</dbReference>
<keyword evidence="3" id="KW-1185">Reference proteome</keyword>
<reference evidence="2" key="1">
    <citation type="submission" date="2022-03" db="EMBL/GenBank/DDBJ databases">
        <authorList>
            <person name="Tunstrom K."/>
        </authorList>
    </citation>
    <scope>NUCLEOTIDE SEQUENCE</scope>
</reference>
<protein>
    <recommendedName>
        <fullName evidence="4">Ribosome-binding factor A, mitochondrial</fullName>
    </recommendedName>
</protein>
<dbReference type="Proteomes" id="UP001153954">
    <property type="component" value="Unassembled WGS sequence"/>
</dbReference>
<feature type="compositionally biased region" description="Acidic residues" evidence="1">
    <location>
        <begin position="320"/>
        <end position="332"/>
    </location>
</feature>
<proteinExistence type="predicted"/>
<dbReference type="InterPro" id="IPR023799">
    <property type="entry name" value="RbfA_dom_sf"/>
</dbReference>
<dbReference type="Gene3D" id="3.30.300.20">
    <property type="match status" value="1"/>
</dbReference>
<accession>A0AAU9TRT4</accession>
<dbReference type="PANTHER" id="PTHR14725">
    <property type="entry name" value="RIBOSOME-BINDING FACTOR A, MITOCHONDRIAL-RELATED"/>
    <property type="match status" value="1"/>
</dbReference>